<evidence type="ECO:0000256" key="8">
    <source>
        <dbReference type="SAM" id="MobiDB-lite"/>
    </source>
</evidence>
<keyword evidence="2" id="KW-0479">Metal-binding</keyword>
<keyword evidence="11" id="KW-1185">Reference proteome</keyword>
<dbReference type="GO" id="GO:0000981">
    <property type="term" value="F:DNA-binding transcription factor activity, RNA polymerase II-specific"/>
    <property type="evidence" value="ECO:0007669"/>
    <property type="project" value="InterPro"/>
</dbReference>
<evidence type="ECO:0000256" key="2">
    <source>
        <dbReference type="ARBA" id="ARBA00022723"/>
    </source>
</evidence>
<evidence type="ECO:0000256" key="7">
    <source>
        <dbReference type="ARBA" id="ARBA00023242"/>
    </source>
</evidence>
<evidence type="ECO:0000313" key="10">
    <source>
        <dbReference type="EMBL" id="RFU28113.1"/>
    </source>
</evidence>
<protein>
    <recommendedName>
        <fullName evidence="9">Xylanolytic transcriptional activator regulatory domain-containing protein</fullName>
    </recommendedName>
</protein>
<accession>A0A3E2H4Z2</accession>
<feature type="region of interest" description="Disordered" evidence="8">
    <location>
        <begin position="204"/>
        <end position="228"/>
    </location>
</feature>
<evidence type="ECO:0000259" key="9">
    <source>
        <dbReference type="SMART" id="SM00906"/>
    </source>
</evidence>
<feature type="compositionally biased region" description="Polar residues" evidence="8">
    <location>
        <begin position="711"/>
        <end position="730"/>
    </location>
</feature>
<dbReference type="InterPro" id="IPR001138">
    <property type="entry name" value="Zn2Cys6_DnaBD"/>
</dbReference>
<feature type="region of interest" description="Disordered" evidence="8">
    <location>
        <begin position="695"/>
        <end position="736"/>
    </location>
</feature>
<dbReference type="EMBL" id="NCSJ02000175">
    <property type="protein sequence ID" value="RFU28113.1"/>
    <property type="molecule type" value="Genomic_DNA"/>
</dbReference>
<dbReference type="GO" id="GO:0043565">
    <property type="term" value="F:sequence-specific DNA binding"/>
    <property type="evidence" value="ECO:0007669"/>
    <property type="project" value="TreeGrafter"/>
</dbReference>
<gene>
    <name evidence="10" type="ORF">B7463_g8221</name>
</gene>
<feature type="domain" description="Xylanolytic transcriptional activator regulatory" evidence="9">
    <location>
        <begin position="395"/>
        <end position="469"/>
    </location>
</feature>
<dbReference type="GO" id="GO:0006351">
    <property type="term" value="P:DNA-templated transcription"/>
    <property type="evidence" value="ECO:0007669"/>
    <property type="project" value="InterPro"/>
</dbReference>
<feature type="region of interest" description="Disordered" evidence="8">
    <location>
        <begin position="83"/>
        <end position="111"/>
    </location>
</feature>
<dbReference type="PANTHER" id="PTHR47782:SF1">
    <property type="entry name" value="PYRIMIDINE PATHWAY REGULATORY PROTEIN 1"/>
    <property type="match status" value="1"/>
</dbReference>
<feature type="compositionally biased region" description="Polar residues" evidence="8">
    <location>
        <begin position="795"/>
        <end position="805"/>
    </location>
</feature>
<keyword evidence="5" id="KW-0238">DNA-binding</keyword>
<dbReference type="GO" id="GO:0045944">
    <property type="term" value="P:positive regulation of transcription by RNA polymerase II"/>
    <property type="evidence" value="ECO:0007669"/>
    <property type="project" value="TreeGrafter"/>
</dbReference>
<evidence type="ECO:0000256" key="6">
    <source>
        <dbReference type="ARBA" id="ARBA00023163"/>
    </source>
</evidence>
<sequence length="850" mass="94407">MNTRDSGSSGALKKCDGKVPACSNCAKAGAHCLDVDGRNAEQLIPRSFSINARARIQWLEDVIRTHLPDFDLSTGPKVELSFADGLRRPQMRTSPDTQCSPQRHEGQPEDEMTMVTPAPSNTTSPQDWPQSSCAPAKRPYSWIAESERDTTFSDEARSVAVNFGMLSLNSDSRQTHYLGSSSGLLFARLIGADGAVEGYSHAHTATNSTSSIPNPRSDSSSRQQVKLPRPSPDFYDALYSTLKQDLPPQEDAKELLEEYIAQIHPEHPVLHLPSLLCAVEALYQCSTIGSEFSIGRNGWPNSIQPFAYNGEIDLVAEKEAIPISIEIAAFHVFMVFDLASIIRTHRRIYDYTPARFYRAAMSVSRECFAGTSMASLQCVLLLTVHSLTTPAQVNVWTMVHICMANCIDIGIHREFGDTTQLPAAYWNTRRFVFWSVYSLDRSVASIQGRPLGFRDETFDVEIPAAKDLESERQSESIGFFHPRYSTTATAPYSIHRFKLDRYISEIKLLLYHLPTGLNSFVWPTDLDGWQADMHTRLRDWQAELANVSHQLDQEMPQDECRRLCTKLEVQFHAAMMLLYQPSQVYPVPSEASLSLCFRSASQRLRGYSVLHEMDNLRQSWRSVQSVFASGATMIYCFWTSKAVQESTTLTEMSRDLRICSNLLSVAGEWWPSVKKGKASFEKIVDLTIRKLASLPSGTSGSQRAHEIPTIGSGNLTTAEPSSNMMQNSSFGVGRQHNARNWSAGDLASAQQQETVSAAPYNQMLLAGNDFANSMGTSNAEVDWSSNGESLEPPSEHSSGPENQSARGPVNPTIVFRNSSALSVDGSQYMDPEVEGFLAEFIQGDIGWNFL</sequence>
<keyword evidence="6" id="KW-0804">Transcription</keyword>
<dbReference type="OrthoDB" id="25921at2759"/>
<proteinExistence type="predicted"/>
<dbReference type="Proteomes" id="UP000258309">
    <property type="component" value="Unassembled WGS sequence"/>
</dbReference>
<dbReference type="Pfam" id="PF04082">
    <property type="entry name" value="Fungal_trans"/>
    <property type="match status" value="1"/>
</dbReference>
<reference evidence="10 11" key="1">
    <citation type="submission" date="2018-05" db="EMBL/GenBank/DDBJ databases">
        <title>Draft genome sequence of Scytalidium lignicola DSM 105466, a ubiquitous saprotrophic fungus.</title>
        <authorList>
            <person name="Buettner E."/>
            <person name="Gebauer A.M."/>
            <person name="Hofrichter M."/>
            <person name="Liers C."/>
            <person name="Kellner H."/>
        </authorList>
    </citation>
    <scope>NUCLEOTIDE SEQUENCE [LARGE SCALE GENOMIC DNA]</scope>
    <source>
        <strain evidence="10 11">DSM 105466</strain>
    </source>
</reference>
<dbReference type="PANTHER" id="PTHR47782">
    <property type="entry name" value="ZN(II)2CYS6 TRANSCRIPTION FACTOR (EUROFUNG)-RELATED"/>
    <property type="match status" value="1"/>
</dbReference>
<feature type="non-terminal residue" evidence="10">
    <location>
        <position position="850"/>
    </location>
</feature>
<dbReference type="InterPro" id="IPR036864">
    <property type="entry name" value="Zn2-C6_fun-type_DNA-bd_sf"/>
</dbReference>
<keyword evidence="7" id="KW-0539">Nucleus</keyword>
<name>A0A3E2H4Z2_SCYLI</name>
<feature type="region of interest" description="Disordered" evidence="8">
    <location>
        <begin position="776"/>
        <end position="811"/>
    </location>
</feature>
<dbReference type="InterPro" id="IPR007219">
    <property type="entry name" value="XnlR_reg_dom"/>
</dbReference>
<evidence type="ECO:0000256" key="5">
    <source>
        <dbReference type="ARBA" id="ARBA00023125"/>
    </source>
</evidence>
<dbReference type="Pfam" id="PF00172">
    <property type="entry name" value="Zn_clus"/>
    <property type="match status" value="1"/>
</dbReference>
<dbReference type="CDD" id="cd00067">
    <property type="entry name" value="GAL4"/>
    <property type="match status" value="1"/>
</dbReference>
<organism evidence="10 11">
    <name type="scientific">Scytalidium lignicola</name>
    <name type="common">Hyphomycete</name>
    <dbReference type="NCBI Taxonomy" id="5539"/>
    <lineage>
        <taxon>Eukaryota</taxon>
        <taxon>Fungi</taxon>
        <taxon>Dikarya</taxon>
        <taxon>Ascomycota</taxon>
        <taxon>Pezizomycotina</taxon>
        <taxon>Leotiomycetes</taxon>
        <taxon>Leotiomycetes incertae sedis</taxon>
        <taxon>Scytalidium</taxon>
    </lineage>
</organism>
<evidence type="ECO:0000313" key="11">
    <source>
        <dbReference type="Proteomes" id="UP000258309"/>
    </source>
</evidence>
<keyword evidence="4" id="KW-0805">Transcription regulation</keyword>
<evidence type="ECO:0000256" key="4">
    <source>
        <dbReference type="ARBA" id="ARBA00023015"/>
    </source>
</evidence>
<feature type="compositionally biased region" description="Low complexity" evidence="8">
    <location>
        <begin position="204"/>
        <end position="222"/>
    </location>
</feature>
<comment type="caution">
    <text evidence="10">The sequence shown here is derived from an EMBL/GenBank/DDBJ whole genome shotgun (WGS) entry which is preliminary data.</text>
</comment>
<evidence type="ECO:0000256" key="1">
    <source>
        <dbReference type="ARBA" id="ARBA00004123"/>
    </source>
</evidence>
<dbReference type="CDD" id="cd12148">
    <property type="entry name" value="fungal_TF_MHR"/>
    <property type="match status" value="1"/>
</dbReference>
<keyword evidence="3" id="KW-0862">Zinc</keyword>
<dbReference type="STRING" id="5539.A0A3E2H4Z2"/>
<feature type="compositionally biased region" description="Polar residues" evidence="8">
    <location>
        <begin position="91"/>
        <end position="101"/>
    </location>
</feature>
<dbReference type="GO" id="GO:0008270">
    <property type="term" value="F:zinc ion binding"/>
    <property type="evidence" value="ECO:0007669"/>
    <property type="project" value="InterPro"/>
</dbReference>
<dbReference type="SMART" id="SM00906">
    <property type="entry name" value="Fungal_trans"/>
    <property type="match status" value="1"/>
</dbReference>
<feature type="non-terminal residue" evidence="10">
    <location>
        <position position="1"/>
    </location>
</feature>
<dbReference type="OMA" id="QWWPSVR"/>
<comment type="subcellular location">
    <subcellularLocation>
        <location evidence="1">Nucleus</location>
    </subcellularLocation>
</comment>
<dbReference type="GO" id="GO:0005634">
    <property type="term" value="C:nucleus"/>
    <property type="evidence" value="ECO:0007669"/>
    <property type="project" value="UniProtKB-SubCell"/>
</dbReference>
<dbReference type="InterPro" id="IPR052202">
    <property type="entry name" value="Yeast_MetPath_Reg"/>
</dbReference>
<dbReference type="Gene3D" id="4.10.240.10">
    <property type="entry name" value="Zn(2)-C6 fungal-type DNA-binding domain"/>
    <property type="match status" value="1"/>
</dbReference>
<feature type="compositionally biased region" description="Polar residues" evidence="8">
    <location>
        <begin position="776"/>
        <end position="788"/>
    </location>
</feature>
<dbReference type="AlphaFoldDB" id="A0A3E2H4Z2"/>
<evidence type="ECO:0000256" key="3">
    <source>
        <dbReference type="ARBA" id="ARBA00022833"/>
    </source>
</evidence>